<dbReference type="Proteomes" id="UP001165060">
    <property type="component" value="Unassembled WGS sequence"/>
</dbReference>
<feature type="transmembrane region" description="Helical" evidence="3">
    <location>
        <begin position="544"/>
        <end position="565"/>
    </location>
</feature>
<feature type="transmembrane region" description="Helical" evidence="3">
    <location>
        <begin position="572"/>
        <end position="594"/>
    </location>
</feature>
<accession>A0ABQ6ND19</accession>
<feature type="domain" description="SRCR" evidence="4">
    <location>
        <begin position="314"/>
        <end position="434"/>
    </location>
</feature>
<dbReference type="PANTHER" id="PTHR48071">
    <property type="entry name" value="SRCR DOMAIN-CONTAINING PROTEIN"/>
    <property type="match status" value="1"/>
</dbReference>
<feature type="transmembrane region" description="Helical" evidence="3">
    <location>
        <begin position="518"/>
        <end position="538"/>
    </location>
</feature>
<feature type="transmembrane region" description="Helical" evidence="3">
    <location>
        <begin position="264"/>
        <end position="283"/>
    </location>
</feature>
<feature type="non-terminal residue" evidence="5">
    <location>
        <position position="1"/>
    </location>
</feature>
<organism evidence="5 6">
    <name type="scientific">Tetraparma gracilis</name>
    <dbReference type="NCBI Taxonomy" id="2962635"/>
    <lineage>
        <taxon>Eukaryota</taxon>
        <taxon>Sar</taxon>
        <taxon>Stramenopiles</taxon>
        <taxon>Ochrophyta</taxon>
        <taxon>Bolidophyceae</taxon>
        <taxon>Parmales</taxon>
        <taxon>Triparmaceae</taxon>
        <taxon>Tetraparma</taxon>
    </lineage>
</organism>
<dbReference type="InterPro" id="IPR032675">
    <property type="entry name" value="LRR_dom_sf"/>
</dbReference>
<keyword evidence="6" id="KW-1185">Reference proteome</keyword>
<keyword evidence="3" id="KW-1133">Transmembrane helix</keyword>
<feature type="transmembrane region" description="Helical" evidence="3">
    <location>
        <begin position="761"/>
        <end position="782"/>
    </location>
</feature>
<dbReference type="EMBL" id="BRYB01006295">
    <property type="protein sequence ID" value="GMI54556.1"/>
    <property type="molecule type" value="Genomic_DNA"/>
</dbReference>
<evidence type="ECO:0000256" key="2">
    <source>
        <dbReference type="SAM" id="MobiDB-lite"/>
    </source>
</evidence>
<evidence type="ECO:0000313" key="5">
    <source>
        <dbReference type="EMBL" id="GMI54556.1"/>
    </source>
</evidence>
<feature type="compositionally biased region" description="Acidic residues" evidence="2">
    <location>
        <begin position="825"/>
        <end position="844"/>
    </location>
</feature>
<comment type="caution">
    <text evidence="5">The sequence shown here is derived from an EMBL/GenBank/DDBJ whole genome shotgun (WGS) entry which is preliminary data.</text>
</comment>
<feature type="transmembrane region" description="Helical" evidence="3">
    <location>
        <begin position="794"/>
        <end position="813"/>
    </location>
</feature>
<proteinExistence type="predicted"/>
<feature type="transmembrane region" description="Helical" evidence="3">
    <location>
        <begin position="483"/>
        <end position="506"/>
    </location>
</feature>
<gene>
    <name evidence="5" type="ORF">TeGR_g853</name>
</gene>
<keyword evidence="3" id="KW-0812">Transmembrane</keyword>
<evidence type="ECO:0000256" key="3">
    <source>
        <dbReference type="SAM" id="Phobius"/>
    </source>
</evidence>
<reference evidence="5 6" key="1">
    <citation type="journal article" date="2023" name="Commun. Biol.">
        <title>Genome analysis of Parmales, the sister group of diatoms, reveals the evolutionary specialization of diatoms from phago-mixotrophs to photoautotrophs.</title>
        <authorList>
            <person name="Ban H."/>
            <person name="Sato S."/>
            <person name="Yoshikawa S."/>
            <person name="Yamada K."/>
            <person name="Nakamura Y."/>
            <person name="Ichinomiya M."/>
            <person name="Sato N."/>
            <person name="Blanc-Mathieu R."/>
            <person name="Endo H."/>
            <person name="Kuwata A."/>
            <person name="Ogata H."/>
        </authorList>
    </citation>
    <scope>NUCLEOTIDE SEQUENCE [LARGE SCALE GENOMIC DNA]</scope>
</reference>
<dbReference type="PROSITE" id="PS50287">
    <property type="entry name" value="SRCR_2"/>
    <property type="match status" value="2"/>
</dbReference>
<protein>
    <recommendedName>
        <fullName evidence="4">SRCR domain-containing protein</fullName>
    </recommendedName>
</protein>
<feature type="transmembrane region" description="Helical" evidence="3">
    <location>
        <begin position="862"/>
        <end position="880"/>
    </location>
</feature>
<dbReference type="PANTHER" id="PTHR48071:SF18">
    <property type="entry name" value="DELETED IN MALIGNANT BRAIN TUMORS 1 PROTEIN-RELATED"/>
    <property type="match status" value="1"/>
</dbReference>
<evidence type="ECO:0000256" key="1">
    <source>
        <dbReference type="ARBA" id="ARBA00023157"/>
    </source>
</evidence>
<dbReference type="Gene3D" id="3.10.250.10">
    <property type="entry name" value="SRCR-like domain"/>
    <property type="match status" value="2"/>
</dbReference>
<name>A0ABQ6ND19_9STRA</name>
<keyword evidence="1" id="KW-1015">Disulfide bond</keyword>
<sequence>KGCSAINSLLFLKRSDVTAIEGDVNAGAFNSTGIESLSGAEGVTALGNETFACCSKLSSIAGLNASTTELPNNCFNRCTSLVNFVGAPPGLKKIGHWCFAYCTNLTSMDGWPIDVTKVEKNAFAACTGLLPADLAAKDADPAKVLAHLNAKAAEDKTWAEKRAALEKKWKDEKEAAERRERDLEKKRKDEKEAAERPTGSGAASAREEDDAAMIAWGVVCLVLMCCCGATGCLGLRAGRDRNKITPWGETTSNTERELQKNRQLWCVCGGLVLGVVGVVLLALSGGSESSEGTGAVECPSITGGAGFLNNTVGIRLQDSAGTPMYNTEGRVEGRVEVSFEEEIDGLVEEKWGAVCGGLNKKTAKVVCRQLGDELGYALASWGTVSSGCFGAAPGNSTVALAGLACDGAETTLFGCSRDAEDGASCASDEGVSCTYLELVAEQEEEAEEEAAAALGELSDEDTLEGEGGDPDAEVTGEGGVSDALIAFGVVCLVFVCGFCGLAGVMLTPPLKDKEKEWGGVWGSLGCVLAVLGVTMLALNIDAMIAFGSLCLICMCLACTFSGLVLNDSDNKMLGAAVAFLGACFAAGGVCLLVMSGGSEGTGAVECPSITGGAGFLNNTVGIRLQDSAGTPMYNTEGRVEGRVEVSFEEEIDGLVEEKWGAVCGGLNKKTAKVVCRQLGDELGYALASWGTVSSGCFGAAPGNSTVALAGLACDGAETTLFGCSRDAEDGASCASDEGVSCTYLELVAEQEEVESTDWKPAAIGVLVPAVILMFGCIGCLAVQDDYQSVQGKRLVAYMAGATFWMMISMSVFIDQMEEPQGGALGDEELGEEPEDEEGAAEETASDSALDYYTVGVDAEHDVVAIVFGVLFVLFFCFACLGGL</sequence>
<evidence type="ECO:0000259" key="4">
    <source>
        <dbReference type="PROSITE" id="PS50287"/>
    </source>
</evidence>
<feature type="domain" description="SRCR" evidence="4">
    <location>
        <begin position="622"/>
        <end position="742"/>
    </location>
</feature>
<dbReference type="SMART" id="SM00202">
    <property type="entry name" value="SR"/>
    <property type="match status" value="2"/>
</dbReference>
<dbReference type="Gene3D" id="3.80.10.10">
    <property type="entry name" value="Ribonuclease Inhibitor"/>
    <property type="match status" value="1"/>
</dbReference>
<dbReference type="Pfam" id="PF13306">
    <property type="entry name" value="LRR_5"/>
    <property type="match status" value="1"/>
</dbReference>
<feature type="compositionally biased region" description="Basic and acidic residues" evidence="2">
    <location>
        <begin position="169"/>
        <end position="195"/>
    </location>
</feature>
<dbReference type="InterPro" id="IPR001190">
    <property type="entry name" value="SRCR"/>
</dbReference>
<dbReference type="SUPFAM" id="SSF56487">
    <property type="entry name" value="SRCR-like"/>
    <property type="match status" value="2"/>
</dbReference>
<feature type="region of interest" description="Disordered" evidence="2">
    <location>
        <begin position="822"/>
        <end position="845"/>
    </location>
</feature>
<keyword evidence="3" id="KW-0472">Membrane</keyword>
<dbReference type="Pfam" id="PF00530">
    <property type="entry name" value="SRCR"/>
    <property type="match status" value="2"/>
</dbReference>
<evidence type="ECO:0000313" key="6">
    <source>
        <dbReference type="Proteomes" id="UP001165060"/>
    </source>
</evidence>
<dbReference type="InterPro" id="IPR026906">
    <property type="entry name" value="LRR_5"/>
</dbReference>
<feature type="transmembrane region" description="Helical" evidence="3">
    <location>
        <begin position="213"/>
        <end position="235"/>
    </location>
</feature>
<dbReference type="InterPro" id="IPR036772">
    <property type="entry name" value="SRCR-like_dom_sf"/>
</dbReference>
<feature type="region of interest" description="Disordered" evidence="2">
    <location>
        <begin position="169"/>
        <end position="206"/>
    </location>
</feature>